<accession>A0A8X6JUN7</accession>
<evidence type="ECO:0000313" key="2">
    <source>
        <dbReference type="Proteomes" id="UP000886998"/>
    </source>
</evidence>
<dbReference type="EMBL" id="BMAV01027571">
    <property type="protein sequence ID" value="GFS60384.1"/>
    <property type="molecule type" value="Genomic_DNA"/>
</dbReference>
<sequence length="96" mass="10332">MGPLNHKSPFFVFGIPLFPTSAGSPDRQKVPVPLESAFEFVPSITTTVAIFGSDFNHARGSWNQPAKISEIGTVSVGRVANKLERSGEQSSSRGRD</sequence>
<evidence type="ECO:0000313" key="1">
    <source>
        <dbReference type="EMBL" id="GFS60384.1"/>
    </source>
</evidence>
<dbReference type="AlphaFoldDB" id="A0A8X6JUN7"/>
<keyword evidence="2" id="KW-1185">Reference proteome</keyword>
<comment type="caution">
    <text evidence="1">The sequence shown here is derived from an EMBL/GenBank/DDBJ whole genome shotgun (WGS) entry which is preliminary data.</text>
</comment>
<name>A0A8X6JUN7_9ARAC</name>
<dbReference type="Proteomes" id="UP000886998">
    <property type="component" value="Unassembled WGS sequence"/>
</dbReference>
<proteinExistence type="predicted"/>
<protein>
    <submittedName>
        <fullName evidence="1">Uncharacterized protein</fullName>
    </submittedName>
</protein>
<gene>
    <name evidence="1" type="ORF">TNIN_80001</name>
</gene>
<organism evidence="1 2">
    <name type="scientific">Trichonephila inaurata madagascariensis</name>
    <dbReference type="NCBI Taxonomy" id="2747483"/>
    <lineage>
        <taxon>Eukaryota</taxon>
        <taxon>Metazoa</taxon>
        <taxon>Ecdysozoa</taxon>
        <taxon>Arthropoda</taxon>
        <taxon>Chelicerata</taxon>
        <taxon>Arachnida</taxon>
        <taxon>Araneae</taxon>
        <taxon>Araneomorphae</taxon>
        <taxon>Entelegynae</taxon>
        <taxon>Araneoidea</taxon>
        <taxon>Nephilidae</taxon>
        <taxon>Trichonephila</taxon>
        <taxon>Trichonephila inaurata</taxon>
    </lineage>
</organism>
<reference evidence="1" key="1">
    <citation type="submission" date="2020-08" db="EMBL/GenBank/DDBJ databases">
        <title>Multicomponent nature underlies the extraordinary mechanical properties of spider dragline silk.</title>
        <authorList>
            <person name="Kono N."/>
            <person name="Nakamura H."/>
            <person name="Mori M."/>
            <person name="Yoshida Y."/>
            <person name="Ohtoshi R."/>
            <person name="Malay A.D."/>
            <person name="Moran D.A.P."/>
            <person name="Tomita M."/>
            <person name="Numata K."/>
            <person name="Arakawa K."/>
        </authorList>
    </citation>
    <scope>NUCLEOTIDE SEQUENCE</scope>
</reference>